<feature type="domain" description="Solute-binding protein family 3/N-terminal" evidence="3">
    <location>
        <begin position="47"/>
        <end position="274"/>
    </location>
</feature>
<dbReference type="EMBL" id="MWWU01000003">
    <property type="protein sequence ID" value="OZG55303.1"/>
    <property type="molecule type" value="Genomic_DNA"/>
</dbReference>
<reference evidence="4 5" key="1">
    <citation type="journal article" date="2017" name="BMC Genomics">
        <title>Comparative genomic and phylogenomic analyses of the Bifidobacteriaceae family.</title>
        <authorList>
            <person name="Lugli G.A."/>
            <person name="Milani C."/>
            <person name="Turroni F."/>
            <person name="Duranti S."/>
            <person name="Mancabelli L."/>
            <person name="Mangifesta M."/>
            <person name="Ferrario C."/>
            <person name="Modesto M."/>
            <person name="Mattarelli P."/>
            <person name="Jiri K."/>
            <person name="van Sinderen D."/>
            <person name="Ventura M."/>
        </authorList>
    </citation>
    <scope>NUCLEOTIDE SEQUENCE [LARGE SCALE GENOMIC DNA]</scope>
    <source>
        <strain evidence="4 5">LMG 21773</strain>
    </source>
</reference>
<evidence type="ECO:0000313" key="5">
    <source>
        <dbReference type="Proteomes" id="UP000228976"/>
    </source>
</evidence>
<keyword evidence="1 2" id="KW-0732">Signal</keyword>
<dbReference type="SMART" id="SM00062">
    <property type="entry name" value="PBPb"/>
    <property type="match status" value="1"/>
</dbReference>
<comment type="caution">
    <text evidence="4">The sequence shown here is derived from an EMBL/GenBank/DDBJ whole genome shotgun (WGS) entry which is preliminary data.</text>
</comment>
<evidence type="ECO:0000259" key="3">
    <source>
        <dbReference type="SMART" id="SM00062"/>
    </source>
</evidence>
<dbReference type="AlphaFoldDB" id="A0A261F8F9"/>
<dbReference type="Pfam" id="PF00497">
    <property type="entry name" value="SBP_bac_3"/>
    <property type="match status" value="1"/>
</dbReference>
<dbReference type="RefSeq" id="WP_094690183.1">
    <property type="nucleotide sequence ID" value="NZ_JACBYZ010000001.1"/>
</dbReference>
<dbReference type="PANTHER" id="PTHR35936">
    <property type="entry name" value="MEMBRANE-BOUND LYTIC MUREIN TRANSGLYCOSYLASE F"/>
    <property type="match status" value="1"/>
</dbReference>
<dbReference type="SUPFAM" id="SSF53850">
    <property type="entry name" value="Periplasmic binding protein-like II"/>
    <property type="match status" value="1"/>
</dbReference>
<sequence length="283" mass="30226">MIRSRVFRAVAASVAIATLSLTAACGSAPAEKKAAAAENVATVTPGKLTIATGLPAYTPWVMNDKPESGEGFEAELSYKLAAKMGYKKSDVKWVRTTFDSAIAPGAKDWDMNIQQFSITPERKKAVDFSPVYYRPYQAIVVRKDSKYANATSISDLKDAQISAMVGTISYTLAVKTLKKDIKTYNDNAALAQAVDSNQVDAMVVAVPIASNIVNSGQVKNGKVLGAIPGTEDPEGMAIVLPKGSAVTAPLTKAMNELLKDGTVKKLQDKWLSKYTTGVPMLKK</sequence>
<accession>A0A261F8F9</accession>
<dbReference type="PROSITE" id="PS51257">
    <property type="entry name" value="PROKAR_LIPOPROTEIN"/>
    <property type="match status" value="1"/>
</dbReference>
<feature type="chain" id="PRO_5039257822" evidence="2">
    <location>
        <begin position="24"/>
        <end position="283"/>
    </location>
</feature>
<dbReference type="PANTHER" id="PTHR35936:SF17">
    <property type="entry name" value="ARGININE-BINDING EXTRACELLULAR PROTEIN ARTP"/>
    <property type="match status" value="1"/>
</dbReference>
<dbReference type="Proteomes" id="UP000228976">
    <property type="component" value="Unassembled WGS sequence"/>
</dbReference>
<dbReference type="CDD" id="cd13530">
    <property type="entry name" value="PBP2_peptides_like"/>
    <property type="match status" value="1"/>
</dbReference>
<feature type="signal peptide" evidence="2">
    <location>
        <begin position="1"/>
        <end position="23"/>
    </location>
</feature>
<dbReference type="InterPro" id="IPR001638">
    <property type="entry name" value="Solute-binding_3/MltF_N"/>
</dbReference>
<keyword evidence="5" id="KW-1185">Reference proteome</keyword>
<name>A0A261F8F9_9BIFI</name>
<proteinExistence type="predicted"/>
<gene>
    <name evidence="4" type="ORF">AEAE_1100</name>
</gene>
<protein>
    <submittedName>
        <fullName evidence="4">ABC transporter substrate-binding protein</fullName>
    </submittedName>
</protein>
<evidence type="ECO:0000256" key="2">
    <source>
        <dbReference type="SAM" id="SignalP"/>
    </source>
</evidence>
<evidence type="ECO:0000313" key="4">
    <source>
        <dbReference type="EMBL" id="OZG55303.1"/>
    </source>
</evidence>
<dbReference type="OrthoDB" id="8454826at2"/>
<dbReference type="Gene3D" id="3.40.190.10">
    <property type="entry name" value="Periplasmic binding protein-like II"/>
    <property type="match status" value="2"/>
</dbReference>
<organism evidence="4 5">
    <name type="scientific">Aeriscardovia aeriphila</name>
    <dbReference type="NCBI Taxonomy" id="218139"/>
    <lineage>
        <taxon>Bacteria</taxon>
        <taxon>Bacillati</taxon>
        <taxon>Actinomycetota</taxon>
        <taxon>Actinomycetes</taxon>
        <taxon>Bifidobacteriales</taxon>
        <taxon>Bifidobacteriaceae</taxon>
        <taxon>Aeriscardovia</taxon>
    </lineage>
</organism>
<evidence type="ECO:0000256" key="1">
    <source>
        <dbReference type="ARBA" id="ARBA00022729"/>
    </source>
</evidence>